<dbReference type="InterPro" id="IPR009014">
    <property type="entry name" value="Transketo_C/PFOR_II"/>
</dbReference>
<dbReference type="InterPro" id="IPR051157">
    <property type="entry name" value="PDH/Transketolase"/>
</dbReference>
<dbReference type="EC" id="2.2.1.1" evidence="5"/>
<proteinExistence type="inferred from homology"/>
<evidence type="ECO:0000259" key="4">
    <source>
        <dbReference type="SMART" id="SM00861"/>
    </source>
</evidence>
<organism evidence="5 6">
    <name type="scientific">Thermocatellispora tengchongensis</name>
    <dbReference type="NCBI Taxonomy" id="1073253"/>
    <lineage>
        <taxon>Bacteria</taxon>
        <taxon>Bacillati</taxon>
        <taxon>Actinomycetota</taxon>
        <taxon>Actinomycetes</taxon>
        <taxon>Streptosporangiales</taxon>
        <taxon>Streptosporangiaceae</taxon>
        <taxon>Thermocatellispora</taxon>
    </lineage>
</organism>
<keyword evidence="3" id="KW-0786">Thiamine pyrophosphate</keyword>
<dbReference type="FunFam" id="3.40.50.970:FF:000129">
    <property type="entry name" value="Transketolase"/>
    <property type="match status" value="1"/>
</dbReference>
<name>A0A840P8U2_9ACTN</name>
<evidence type="ECO:0000256" key="2">
    <source>
        <dbReference type="ARBA" id="ARBA00007131"/>
    </source>
</evidence>
<dbReference type="InterPro" id="IPR005475">
    <property type="entry name" value="Transketolase-like_Pyr-bd"/>
</dbReference>
<evidence type="ECO:0000256" key="1">
    <source>
        <dbReference type="ARBA" id="ARBA00001964"/>
    </source>
</evidence>
<dbReference type="RefSeq" id="WP_185053021.1">
    <property type="nucleotide sequence ID" value="NZ_BAABIX010000017.1"/>
</dbReference>
<dbReference type="Proteomes" id="UP000578449">
    <property type="component" value="Unassembled WGS sequence"/>
</dbReference>
<protein>
    <submittedName>
        <fullName evidence="5">Transketolase</fullName>
        <ecNumber evidence="5">2.2.1.1</ecNumber>
    </submittedName>
</protein>
<comment type="similarity">
    <text evidence="2">Belongs to the transketolase family.</text>
</comment>
<comment type="caution">
    <text evidence="5">The sequence shown here is derived from an EMBL/GenBank/DDBJ whole genome shotgun (WGS) entry which is preliminary data.</text>
</comment>
<dbReference type="SUPFAM" id="SSF52518">
    <property type="entry name" value="Thiamin diphosphate-binding fold (THDP-binding)"/>
    <property type="match status" value="1"/>
</dbReference>
<reference evidence="5 6" key="1">
    <citation type="submission" date="2020-08" db="EMBL/GenBank/DDBJ databases">
        <title>Genomic Encyclopedia of Type Strains, Phase IV (KMG-IV): sequencing the most valuable type-strain genomes for metagenomic binning, comparative biology and taxonomic classification.</title>
        <authorList>
            <person name="Goeker M."/>
        </authorList>
    </citation>
    <scope>NUCLEOTIDE SEQUENCE [LARGE SCALE GENOMIC DNA]</scope>
    <source>
        <strain evidence="5 6">DSM 45615</strain>
    </source>
</reference>
<dbReference type="SMART" id="SM00861">
    <property type="entry name" value="Transket_pyr"/>
    <property type="match status" value="1"/>
</dbReference>
<sequence>MTLSGREAYKEELTALAAGDPRIVCLEADLGGAGHPFARRFPERFLNLGIAEAAAVDIATGLASAGLRPFLSTFAAFGTWRAAESVKLGLGYQGAPVVLVCPYGGASGGWFGPTHHGLEDLAVVQSLPGVRIAVPCGEAETRAVIRSAAAQDRPCYVRLARNEPYEAPFPPAGPGEVGWVHRGDGPACLVSIGEKPAGLCSAATRERPDLSHAHLCWVDAESLAQAAGELAASARRIVVVEEHRGAGGVASTLALLLPGHEVLSVNAGTSWLSEGGDHDETLAALGLTAEAVLTAASLTPTLTQGAT</sequence>
<evidence type="ECO:0000313" key="5">
    <source>
        <dbReference type="EMBL" id="MBB5136088.1"/>
    </source>
</evidence>
<keyword evidence="6" id="KW-1185">Reference proteome</keyword>
<accession>A0A840P8U2</accession>
<dbReference type="CDD" id="cd07033">
    <property type="entry name" value="TPP_PYR_DXS_TK_like"/>
    <property type="match status" value="1"/>
</dbReference>
<dbReference type="Gene3D" id="3.40.50.970">
    <property type="match status" value="1"/>
</dbReference>
<feature type="domain" description="Transketolase-like pyrimidine-binding" evidence="4">
    <location>
        <begin position="3"/>
        <end position="167"/>
    </location>
</feature>
<dbReference type="PANTHER" id="PTHR43825:SF1">
    <property type="entry name" value="TRANSKETOLASE-LIKE PYRIMIDINE-BINDING DOMAIN-CONTAINING PROTEIN"/>
    <property type="match status" value="1"/>
</dbReference>
<gene>
    <name evidence="5" type="ORF">HNP84_005832</name>
</gene>
<dbReference type="GO" id="GO:0004802">
    <property type="term" value="F:transketolase activity"/>
    <property type="evidence" value="ECO:0007669"/>
    <property type="project" value="UniProtKB-EC"/>
</dbReference>
<dbReference type="EMBL" id="JACHGN010000013">
    <property type="protein sequence ID" value="MBB5136088.1"/>
    <property type="molecule type" value="Genomic_DNA"/>
</dbReference>
<dbReference type="InterPro" id="IPR029061">
    <property type="entry name" value="THDP-binding"/>
</dbReference>
<keyword evidence="5" id="KW-0808">Transferase</keyword>
<dbReference type="AlphaFoldDB" id="A0A840P8U2"/>
<evidence type="ECO:0000256" key="3">
    <source>
        <dbReference type="ARBA" id="ARBA00023052"/>
    </source>
</evidence>
<dbReference type="Gene3D" id="3.40.50.920">
    <property type="match status" value="1"/>
</dbReference>
<comment type="cofactor">
    <cofactor evidence="1">
        <name>thiamine diphosphate</name>
        <dbReference type="ChEBI" id="CHEBI:58937"/>
    </cofactor>
</comment>
<dbReference type="GO" id="GO:0000287">
    <property type="term" value="F:magnesium ion binding"/>
    <property type="evidence" value="ECO:0007669"/>
    <property type="project" value="UniProtKB-ARBA"/>
</dbReference>
<dbReference type="Pfam" id="PF02779">
    <property type="entry name" value="Transket_pyr"/>
    <property type="match status" value="1"/>
</dbReference>
<dbReference type="PANTHER" id="PTHR43825">
    <property type="entry name" value="PYRUVATE DEHYDROGENASE E1 COMPONENT"/>
    <property type="match status" value="1"/>
</dbReference>
<evidence type="ECO:0000313" key="6">
    <source>
        <dbReference type="Proteomes" id="UP000578449"/>
    </source>
</evidence>